<reference evidence="1 2" key="1">
    <citation type="journal article" date="2006" name="Nat. Biotechnol.">
        <title>Complete genome of the mutualistic, N2-fixing grass endophyte Azoarcus sp. strain BH72.</title>
        <authorList>
            <person name="Krause A."/>
            <person name="Ramakumar A."/>
            <person name="Bartels D."/>
            <person name="Battistoni F."/>
            <person name="Bekel T."/>
            <person name="Boch J."/>
            <person name="Boehm M."/>
            <person name="Friedrich F."/>
            <person name="Hurek T."/>
            <person name="Krause L."/>
            <person name="Linke B."/>
            <person name="McHardy A.C."/>
            <person name="Sarkar A."/>
            <person name="Schneiker S."/>
            <person name="Syed A.A."/>
            <person name="Thauer R."/>
            <person name="Vorhoelter F.-J."/>
            <person name="Weidner S."/>
            <person name="Puehler A."/>
            <person name="Reinhold-Hurek B."/>
            <person name="Kaiser O."/>
            <person name="Goesmann A."/>
        </authorList>
    </citation>
    <scope>NUCLEOTIDE SEQUENCE [LARGE SCALE GENOMIC DNA]</scope>
    <source>
        <strain evidence="1 2">BH72</strain>
    </source>
</reference>
<keyword evidence="2" id="KW-1185">Reference proteome</keyword>
<dbReference type="AlphaFoldDB" id="A1K239"/>
<dbReference type="Proteomes" id="UP000002588">
    <property type="component" value="Chromosome"/>
</dbReference>
<dbReference type="HOGENOM" id="CLU_1881498_0_0_4"/>
<evidence type="ECO:0000313" key="2">
    <source>
        <dbReference type="Proteomes" id="UP000002588"/>
    </source>
</evidence>
<dbReference type="EMBL" id="AM406670">
    <property type="protein sequence ID" value="CAL92894.1"/>
    <property type="molecule type" value="Genomic_DNA"/>
</dbReference>
<organism evidence="1 2">
    <name type="scientific">Azoarcus sp. (strain BH72)</name>
    <dbReference type="NCBI Taxonomy" id="418699"/>
    <lineage>
        <taxon>Bacteria</taxon>
        <taxon>Pseudomonadati</taxon>
        <taxon>Pseudomonadota</taxon>
        <taxon>Betaproteobacteria</taxon>
        <taxon>Rhodocyclales</taxon>
        <taxon>Zoogloeaceae</taxon>
        <taxon>Azoarcus</taxon>
    </lineage>
</organism>
<accession>A1K239</accession>
<dbReference type="RefSeq" id="WP_011764012.1">
    <property type="nucleotide sequence ID" value="NC_008702.1"/>
</dbReference>
<dbReference type="KEGG" id="azo:azo0277"/>
<name>A1K239_AZOSB</name>
<gene>
    <name evidence="1" type="ordered locus">azo0277</name>
</gene>
<evidence type="ECO:0000313" key="1">
    <source>
        <dbReference type="EMBL" id="CAL92894.1"/>
    </source>
</evidence>
<protein>
    <submittedName>
        <fullName evidence="1">Uncharacterized protein</fullName>
    </submittedName>
</protein>
<proteinExistence type="predicted"/>
<sequence>MKAAQLQVSYDLIGPANWKGKYTSNNPYNSPNWTWYKDGNNRLTNYPHITLAFNEVWEVAKNGEWVGFHVSYPLSRSGKNARFNYTIRNGVVTFNNMTRKGFTDMALAEAEEISRDNWQDIDAFAEAFYRAATNT</sequence>